<gene>
    <name evidence="5" type="ORF">LX64_02079</name>
</gene>
<dbReference type="SUPFAM" id="SSF53448">
    <property type="entry name" value="Nucleotide-diphospho-sugar transferases"/>
    <property type="match status" value="1"/>
</dbReference>
<feature type="transmembrane region" description="Helical" evidence="4">
    <location>
        <begin position="339"/>
        <end position="359"/>
    </location>
</feature>
<evidence type="ECO:0000256" key="4">
    <source>
        <dbReference type="SAM" id="Phobius"/>
    </source>
</evidence>
<dbReference type="Pfam" id="PF13641">
    <property type="entry name" value="Glyco_tranf_2_3"/>
    <property type="match status" value="1"/>
</dbReference>
<keyword evidence="2" id="KW-0328">Glycosyltransferase</keyword>
<feature type="transmembrane region" description="Helical" evidence="4">
    <location>
        <begin position="12"/>
        <end position="35"/>
    </location>
</feature>
<dbReference type="Proteomes" id="UP000249547">
    <property type="component" value="Unassembled WGS sequence"/>
</dbReference>
<keyword evidence="4" id="KW-0812">Transmembrane</keyword>
<evidence type="ECO:0000256" key="2">
    <source>
        <dbReference type="ARBA" id="ARBA00022676"/>
    </source>
</evidence>
<dbReference type="PANTHER" id="PTHR43630:SF1">
    <property type="entry name" value="POLY-BETA-1,6-N-ACETYL-D-GLUCOSAMINE SYNTHASE"/>
    <property type="match status" value="1"/>
</dbReference>
<protein>
    <submittedName>
        <fullName evidence="5">Cellulose synthase/poly-beta-1,6-N-acetylglucosamine synthase-like glycosyltransferase</fullName>
    </submittedName>
</protein>
<dbReference type="Gene3D" id="3.90.550.10">
    <property type="entry name" value="Spore Coat Polysaccharide Biosynthesis Protein SpsA, Chain A"/>
    <property type="match status" value="1"/>
</dbReference>
<comment type="caution">
    <text evidence="5">The sequence shown here is derived from an EMBL/GenBank/DDBJ whole genome shotgun (WGS) entry which is preliminary data.</text>
</comment>
<keyword evidence="6" id="KW-1185">Reference proteome</keyword>
<proteinExistence type="inferred from homology"/>
<evidence type="ECO:0000256" key="1">
    <source>
        <dbReference type="ARBA" id="ARBA00006739"/>
    </source>
</evidence>
<name>A0A327QRP9_9BACT</name>
<keyword evidence="4" id="KW-1133">Transmembrane helix</keyword>
<sequence>MQTVAEIFNILLWIVSTIVAFYVLLPSFLLLIYGFKRLFGLSSSPLRKGVNITKEYSFGAIVAAHSDLTLVPPLVDSLLKQDYKNFTVYVVADNCTDINLPAYDERVKILAPETPFNDKTKSIRHAIEHFVVPHDAFIIFDSDNLVRPDYLSILNAYFNMGFRAVQTHMLPKNTDTRFAQMDAAGNHWCNFVDRLMHMEVGVSSAIWGLGVAIETELYKQILLEQFQHGQFKNLGGFDKKMQAQLVKSLPLLAYAEEAVVYDEKIQDGSKLQKQRTRWINAYFKSMHEAWEVTLHGLKKFRPGVVFFGINMLRPPLFMLMGSAGLLCLFNIWWNWPMAIFWAAAIASFVVSFFAIVTVMSKDSGIFKAMFFLPIFVWRQVKALLRFNDAKRNFLRTANTKVVYIDEILKKN</sequence>
<dbReference type="OrthoDB" id="1523666at2"/>
<accession>A0A327QRP9</accession>
<evidence type="ECO:0000313" key="6">
    <source>
        <dbReference type="Proteomes" id="UP000249547"/>
    </source>
</evidence>
<keyword evidence="3 5" id="KW-0808">Transferase</keyword>
<dbReference type="InterPro" id="IPR029044">
    <property type="entry name" value="Nucleotide-diphossugar_trans"/>
</dbReference>
<feature type="transmembrane region" description="Helical" evidence="4">
    <location>
        <begin position="316"/>
        <end position="333"/>
    </location>
</feature>
<dbReference type="RefSeq" id="WP_111597526.1">
    <property type="nucleotide sequence ID" value="NZ_QLLL01000003.1"/>
</dbReference>
<dbReference type="EMBL" id="QLLL01000003">
    <property type="protein sequence ID" value="RAJ06951.1"/>
    <property type="molecule type" value="Genomic_DNA"/>
</dbReference>
<reference evidence="5 6" key="1">
    <citation type="submission" date="2018-06" db="EMBL/GenBank/DDBJ databases">
        <title>Genomic Encyclopedia of Archaeal and Bacterial Type Strains, Phase II (KMG-II): from individual species to whole genera.</title>
        <authorList>
            <person name="Goeker M."/>
        </authorList>
    </citation>
    <scope>NUCLEOTIDE SEQUENCE [LARGE SCALE GENOMIC DNA]</scope>
    <source>
        <strain evidence="5 6">DSM 23857</strain>
    </source>
</reference>
<organism evidence="5 6">
    <name type="scientific">Chitinophaga skermanii</name>
    <dbReference type="NCBI Taxonomy" id="331697"/>
    <lineage>
        <taxon>Bacteria</taxon>
        <taxon>Pseudomonadati</taxon>
        <taxon>Bacteroidota</taxon>
        <taxon>Chitinophagia</taxon>
        <taxon>Chitinophagales</taxon>
        <taxon>Chitinophagaceae</taxon>
        <taxon>Chitinophaga</taxon>
    </lineage>
</organism>
<evidence type="ECO:0000313" key="5">
    <source>
        <dbReference type="EMBL" id="RAJ06951.1"/>
    </source>
</evidence>
<dbReference type="PANTHER" id="PTHR43630">
    <property type="entry name" value="POLY-BETA-1,6-N-ACETYL-D-GLUCOSAMINE SYNTHASE"/>
    <property type="match status" value="1"/>
</dbReference>
<dbReference type="AlphaFoldDB" id="A0A327QRP9"/>
<comment type="similarity">
    <text evidence="1">Belongs to the glycosyltransferase 2 family.</text>
</comment>
<keyword evidence="4" id="KW-0472">Membrane</keyword>
<evidence type="ECO:0000256" key="3">
    <source>
        <dbReference type="ARBA" id="ARBA00022679"/>
    </source>
</evidence>
<dbReference type="GO" id="GO:0016757">
    <property type="term" value="F:glycosyltransferase activity"/>
    <property type="evidence" value="ECO:0007669"/>
    <property type="project" value="UniProtKB-KW"/>
</dbReference>